<keyword evidence="4" id="KW-1185">Reference proteome</keyword>
<dbReference type="InParanoid" id="A0A6J2YPY0"/>
<feature type="compositionally biased region" description="Polar residues" evidence="1">
    <location>
        <begin position="203"/>
        <end position="215"/>
    </location>
</feature>
<feature type="compositionally biased region" description="Polar residues" evidence="1">
    <location>
        <begin position="147"/>
        <end position="172"/>
    </location>
</feature>
<reference evidence="5" key="1">
    <citation type="submission" date="2025-08" db="UniProtKB">
        <authorList>
            <consortium name="RefSeq"/>
        </authorList>
    </citation>
    <scope>IDENTIFICATION</scope>
    <source>
        <tissue evidence="5">Gonads</tissue>
    </source>
</reference>
<evidence type="ECO:0000256" key="1">
    <source>
        <dbReference type="SAM" id="MobiDB-lite"/>
    </source>
</evidence>
<dbReference type="Proteomes" id="UP000504635">
    <property type="component" value="Unplaced"/>
</dbReference>
<feature type="chain" id="PRO_5026789223" evidence="2">
    <location>
        <begin position="23"/>
        <end position="215"/>
    </location>
</feature>
<evidence type="ECO:0000256" key="2">
    <source>
        <dbReference type="SAM" id="SignalP"/>
    </source>
</evidence>
<dbReference type="InterPro" id="IPR031961">
    <property type="entry name" value="DUF4780"/>
</dbReference>
<protein>
    <submittedName>
        <fullName evidence="5">Uncharacterized protein LOC115889516</fullName>
    </submittedName>
</protein>
<feature type="region of interest" description="Disordered" evidence="1">
    <location>
        <begin position="132"/>
        <end position="215"/>
    </location>
</feature>
<feature type="compositionally biased region" description="Basic and acidic residues" evidence="1">
    <location>
        <begin position="132"/>
        <end position="144"/>
    </location>
</feature>
<feature type="domain" description="DUF4780" evidence="3">
    <location>
        <begin position="1"/>
        <end position="128"/>
    </location>
</feature>
<dbReference type="AlphaFoldDB" id="A0A6J2YPY0"/>
<proteinExistence type="predicted"/>
<gene>
    <name evidence="5" type="primary">LOC115889516</name>
</gene>
<dbReference type="RefSeq" id="XP_030765397.1">
    <property type="nucleotide sequence ID" value="XM_030909537.1"/>
</dbReference>
<keyword evidence="2" id="KW-0732">Signal</keyword>
<feature type="compositionally biased region" description="Acidic residues" evidence="1">
    <location>
        <begin position="189"/>
        <end position="200"/>
    </location>
</feature>
<evidence type="ECO:0000313" key="4">
    <source>
        <dbReference type="Proteomes" id="UP000504635"/>
    </source>
</evidence>
<dbReference type="KEGG" id="soy:115889516"/>
<dbReference type="GeneID" id="115889516"/>
<dbReference type="OrthoDB" id="6767813at2759"/>
<name>A0A6J2YPY0_SITOR</name>
<accession>A0A6J2YPY0</accession>
<sequence length="215" mass="23656">MRFAGIHFRVGMLLIDCVSTESADWLIETAPKLKNWQGPGLVALKGENIPKEATITVFLPRSKGKDTTYLLNLIQGQNSDVRTSCRRIINSREEGHGQVLTIGIDLKSKEAIEKEGYTLYYRFGTTPVSGLRRDQAKQVEKMETDPPASTSQLPQPKTSSSTVKGTEGQTPTVEGCISSEKVDGHFSEEELPLSEEDEEYPIPSTTGESSHTPVT</sequence>
<evidence type="ECO:0000259" key="3">
    <source>
        <dbReference type="Pfam" id="PF16012"/>
    </source>
</evidence>
<dbReference type="Pfam" id="PF16012">
    <property type="entry name" value="DUF4780"/>
    <property type="match status" value="1"/>
</dbReference>
<feature type="signal peptide" evidence="2">
    <location>
        <begin position="1"/>
        <end position="22"/>
    </location>
</feature>
<evidence type="ECO:0000313" key="5">
    <source>
        <dbReference type="RefSeq" id="XP_030765397.1"/>
    </source>
</evidence>
<organism evidence="4 5">
    <name type="scientific">Sitophilus oryzae</name>
    <name type="common">Rice weevil</name>
    <name type="synonym">Curculio oryzae</name>
    <dbReference type="NCBI Taxonomy" id="7048"/>
    <lineage>
        <taxon>Eukaryota</taxon>
        <taxon>Metazoa</taxon>
        <taxon>Ecdysozoa</taxon>
        <taxon>Arthropoda</taxon>
        <taxon>Hexapoda</taxon>
        <taxon>Insecta</taxon>
        <taxon>Pterygota</taxon>
        <taxon>Neoptera</taxon>
        <taxon>Endopterygota</taxon>
        <taxon>Coleoptera</taxon>
        <taxon>Polyphaga</taxon>
        <taxon>Cucujiformia</taxon>
        <taxon>Curculionidae</taxon>
        <taxon>Dryophthorinae</taxon>
        <taxon>Sitophilus</taxon>
    </lineage>
</organism>